<evidence type="ECO:0000313" key="2">
    <source>
        <dbReference type="EMBL" id="MBT9812397.1"/>
    </source>
</evidence>
<proteinExistence type="predicted"/>
<feature type="transmembrane region" description="Helical" evidence="1">
    <location>
        <begin position="6"/>
        <end position="25"/>
    </location>
</feature>
<dbReference type="Proteomes" id="UP000708338">
    <property type="component" value="Unassembled WGS sequence"/>
</dbReference>
<dbReference type="AlphaFoldDB" id="A0AA41K8K2"/>
<name>A0AA41K8K2_9FIRM</name>
<keyword evidence="1" id="KW-0812">Transmembrane</keyword>
<gene>
    <name evidence="2" type="ORF">GPL26_22560</name>
</gene>
<organism evidence="2 3">
    <name type="scientific">Enterocloster citroniae</name>
    <dbReference type="NCBI Taxonomy" id="358743"/>
    <lineage>
        <taxon>Bacteria</taxon>
        <taxon>Bacillati</taxon>
        <taxon>Bacillota</taxon>
        <taxon>Clostridia</taxon>
        <taxon>Lachnospirales</taxon>
        <taxon>Lachnospiraceae</taxon>
        <taxon>Enterocloster</taxon>
    </lineage>
</organism>
<sequence length="86" mass="9849">MDKYEVVAIVVGMITTAIAIGAPVIKLNTAITKLIVKLDALGEDFSSLELHNHESHRRIWEKNDEQDERLADHETRLKVIENEREK</sequence>
<keyword evidence="1" id="KW-1133">Transmembrane helix</keyword>
<dbReference type="RefSeq" id="WP_007861146.1">
    <property type="nucleotide sequence ID" value="NZ_QYRX01000035.1"/>
</dbReference>
<reference evidence="2" key="1">
    <citation type="journal article" date="2021" name="Gut Microbes">
        <title>A synthetic consortium of 100 gut commensals modulates the composition and function in a colon model of the microbiome of elderly subjects.</title>
        <authorList>
            <person name="Perez M."/>
            <person name="Ntemiri A."/>
            <person name="Tan H."/>
            <person name="Harris H.M.B."/>
            <person name="Roager H.M."/>
            <person name="Ribiere C."/>
            <person name="O'Toole P.W."/>
        </authorList>
    </citation>
    <scope>NUCLEOTIDE SEQUENCE</scope>
    <source>
        <strain evidence="2">MCC335</strain>
    </source>
</reference>
<dbReference type="EMBL" id="WQPS01000047">
    <property type="protein sequence ID" value="MBT9812397.1"/>
    <property type="molecule type" value="Genomic_DNA"/>
</dbReference>
<evidence type="ECO:0000313" key="3">
    <source>
        <dbReference type="Proteomes" id="UP000708338"/>
    </source>
</evidence>
<comment type="caution">
    <text evidence="2">The sequence shown here is derived from an EMBL/GenBank/DDBJ whole genome shotgun (WGS) entry which is preliminary data.</text>
</comment>
<protein>
    <submittedName>
        <fullName evidence="2">Uncharacterized protein</fullName>
    </submittedName>
</protein>
<evidence type="ECO:0000256" key="1">
    <source>
        <dbReference type="SAM" id="Phobius"/>
    </source>
</evidence>
<accession>A0AA41K8K2</accession>
<keyword evidence="1" id="KW-0472">Membrane</keyword>